<evidence type="ECO:0000313" key="1">
    <source>
        <dbReference type="EMBL" id="GAA1923971.1"/>
    </source>
</evidence>
<dbReference type="Proteomes" id="UP001500784">
    <property type="component" value="Unassembled WGS sequence"/>
</dbReference>
<comment type="caution">
    <text evidence="1">The sequence shown here is derived from an EMBL/GenBank/DDBJ whole genome shotgun (WGS) entry which is preliminary data.</text>
</comment>
<keyword evidence="2" id="KW-1185">Reference proteome</keyword>
<accession>A0ABP5AVY3</accession>
<dbReference type="RefSeq" id="WP_152229570.1">
    <property type="nucleotide sequence ID" value="NZ_BAAALV010000008.1"/>
</dbReference>
<protein>
    <submittedName>
        <fullName evidence="1">Uncharacterized protein</fullName>
    </submittedName>
</protein>
<organism evidence="1 2">
    <name type="scientific">Arthrobacter gandavensis</name>
    <dbReference type="NCBI Taxonomy" id="169960"/>
    <lineage>
        <taxon>Bacteria</taxon>
        <taxon>Bacillati</taxon>
        <taxon>Actinomycetota</taxon>
        <taxon>Actinomycetes</taxon>
        <taxon>Micrococcales</taxon>
        <taxon>Micrococcaceae</taxon>
        <taxon>Arthrobacter</taxon>
    </lineage>
</organism>
<reference evidence="2" key="1">
    <citation type="journal article" date="2019" name="Int. J. Syst. Evol. Microbiol.">
        <title>The Global Catalogue of Microorganisms (GCM) 10K type strain sequencing project: providing services to taxonomists for standard genome sequencing and annotation.</title>
        <authorList>
            <consortium name="The Broad Institute Genomics Platform"/>
            <consortium name="The Broad Institute Genome Sequencing Center for Infectious Disease"/>
            <person name="Wu L."/>
            <person name="Ma J."/>
        </authorList>
    </citation>
    <scope>NUCLEOTIDE SEQUENCE [LARGE SCALE GENOMIC DNA]</scope>
    <source>
        <strain evidence="2">JCM 13316</strain>
    </source>
</reference>
<gene>
    <name evidence="1" type="ORF">GCM10009688_31290</name>
</gene>
<proteinExistence type="predicted"/>
<sequence>MSVKEAVRPVQAPPADSDELVHVFCTPCKRRAMQHARRPKPYCGKTMPNRPLRSDNEHLPICVVCVELARSGPCPSCGTQARF</sequence>
<name>A0ABP5AVY3_9MICC</name>
<dbReference type="EMBL" id="BAAALV010000008">
    <property type="protein sequence ID" value="GAA1923971.1"/>
    <property type="molecule type" value="Genomic_DNA"/>
</dbReference>
<evidence type="ECO:0000313" key="2">
    <source>
        <dbReference type="Proteomes" id="UP001500784"/>
    </source>
</evidence>